<dbReference type="AlphaFoldDB" id="A0AAU9MN46"/>
<protein>
    <submittedName>
        <fullName evidence="1">Uncharacterized protein</fullName>
    </submittedName>
</protein>
<dbReference type="Proteomes" id="UP001157418">
    <property type="component" value="Unassembled WGS sequence"/>
</dbReference>
<comment type="caution">
    <text evidence="1">The sequence shown here is derived from an EMBL/GenBank/DDBJ whole genome shotgun (WGS) entry which is preliminary data.</text>
</comment>
<dbReference type="PANTHER" id="PTHR36897">
    <property type="entry name" value="OS10G0351100-LIKE PROTEIN"/>
    <property type="match status" value="1"/>
</dbReference>
<name>A0AAU9MN46_9ASTR</name>
<reference evidence="1 2" key="1">
    <citation type="submission" date="2022-01" db="EMBL/GenBank/DDBJ databases">
        <authorList>
            <person name="Xiong W."/>
            <person name="Schranz E."/>
        </authorList>
    </citation>
    <scope>NUCLEOTIDE SEQUENCE [LARGE SCALE GENOMIC DNA]</scope>
</reference>
<evidence type="ECO:0000313" key="1">
    <source>
        <dbReference type="EMBL" id="CAH1426093.1"/>
    </source>
</evidence>
<organism evidence="1 2">
    <name type="scientific">Lactuca virosa</name>
    <dbReference type="NCBI Taxonomy" id="75947"/>
    <lineage>
        <taxon>Eukaryota</taxon>
        <taxon>Viridiplantae</taxon>
        <taxon>Streptophyta</taxon>
        <taxon>Embryophyta</taxon>
        <taxon>Tracheophyta</taxon>
        <taxon>Spermatophyta</taxon>
        <taxon>Magnoliopsida</taxon>
        <taxon>eudicotyledons</taxon>
        <taxon>Gunneridae</taxon>
        <taxon>Pentapetalae</taxon>
        <taxon>asterids</taxon>
        <taxon>campanulids</taxon>
        <taxon>Asterales</taxon>
        <taxon>Asteraceae</taxon>
        <taxon>Cichorioideae</taxon>
        <taxon>Cichorieae</taxon>
        <taxon>Lactucinae</taxon>
        <taxon>Lactuca</taxon>
    </lineage>
</organism>
<keyword evidence="2" id="KW-1185">Reference proteome</keyword>
<proteinExistence type="predicted"/>
<sequence length="110" mass="12323">MDVALIPKSFLLNPTKSTKNYHHIASNSFNHFLKPQTSKTLISLSQQTKPKTLVDFAENEKKIIEKSTMSDILKSSKAQNLELQLQTAGPFFRVTTKSSETNKVLGKEEG</sequence>
<accession>A0AAU9MN46</accession>
<dbReference type="PANTHER" id="PTHR36897:SF2">
    <property type="entry name" value="OS10G0350800 PROTEIN"/>
    <property type="match status" value="1"/>
</dbReference>
<dbReference type="EMBL" id="CAKMRJ010002223">
    <property type="protein sequence ID" value="CAH1426093.1"/>
    <property type="molecule type" value="Genomic_DNA"/>
</dbReference>
<evidence type="ECO:0000313" key="2">
    <source>
        <dbReference type="Proteomes" id="UP001157418"/>
    </source>
</evidence>
<gene>
    <name evidence="1" type="ORF">LVIROSA_LOCUS13194</name>
</gene>